<dbReference type="PANTHER" id="PTHR43861:SF3">
    <property type="entry name" value="PUTATIVE (AFU_ORTHOLOGUE AFUA_2G14390)-RELATED"/>
    <property type="match status" value="1"/>
</dbReference>
<protein>
    <submittedName>
        <fullName evidence="2">SAM-dependent methyltransferase</fullName>
    </submittedName>
</protein>
<evidence type="ECO:0000313" key="2">
    <source>
        <dbReference type="EMBL" id="EOZ96118.1"/>
    </source>
</evidence>
<accession>S2E218</accession>
<dbReference type="GO" id="GO:0032259">
    <property type="term" value="P:methylation"/>
    <property type="evidence" value="ECO:0007669"/>
    <property type="project" value="UniProtKB-KW"/>
</dbReference>
<dbReference type="Gene3D" id="3.40.50.150">
    <property type="entry name" value="Vaccinia Virus protein VP39"/>
    <property type="match status" value="1"/>
</dbReference>
<gene>
    <name evidence="2" type="ORF">A33Q_2711</name>
</gene>
<dbReference type="PANTHER" id="PTHR43861">
    <property type="entry name" value="TRANS-ACONITATE 2-METHYLTRANSFERASE-RELATED"/>
    <property type="match status" value="1"/>
</dbReference>
<sequence length="300" mass="34784">MKTTERLNKCPLCKSGLFLNHLKVKDNAISKEEFLICKCSKCTLTFTNPRPDQTNIGKYYISEEYISHKDKSNNLINVIYKLVRNFTIKKKVSILNHYTSQKRKVLDIGAGTGYFLAEAIKQDWKVLAIEPNQEARQQLSKKNIKAFESLSDIKKGKKFTAITLFHVLEHINELRKTGKTINKLLEDNGTLLIAVPNLDSWDSNHYQENWAAWDVPRHLYHFNQKSIYNFAEEFGFHIIDTLAMPFDSYYVSILSEKHINPGQSSLIHLIKGLIKGWKSNKWAKKNNNNYSSLLFILKKK</sequence>
<dbReference type="STRING" id="1189612.A33Q_2711"/>
<dbReference type="CDD" id="cd02440">
    <property type="entry name" value="AdoMet_MTases"/>
    <property type="match status" value="1"/>
</dbReference>
<dbReference type="InterPro" id="IPR029063">
    <property type="entry name" value="SAM-dependent_MTases_sf"/>
</dbReference>
<dbReference type="OrthoDB" id="2370471at2"/>
<dbReference type="Proteomes" id="UP000006073">
    <property type="component" value="Unassembled WGS sequence"/>
</dbReference>
<keyword evidence="2" id="KW-0489">Methyltransferase</keyword>
<dbReference type="RefSeq" id="WP_009034951.1">
    <property type="nucleotide sequence ID" value="NZ_ALWO02000036.1"/>
</dbReference>
<proteinExistence type="predicted"/>
<organism evidence="2 3">
    <name type="scientific">Indibacter alkaliphilus (strain CCUG 57479 / KCTC 22604 / LW1)</name>
    <dbReference type="NCBI Taxonomy" id="1189612"/>
    <lineage>
        <taxon>Bacteria</taxon>
        <taxon>Pseudomonadati</taxon>
        <taxon>Bacteroidota</taxon>
        <taxon>Cytophagia</taxon>
        <taxon>Cytophagales</taxon>
        <taxon>Cyclobacteriaceae</taxon>
    </lineage>
</organism>
<dbReference type="Pfam" id="PF13489">
    <property type="entry name" value="Methyltransf_23"/>
    <property type="match status" value="1"/>
</dbReference>
<reference evidence="2 3" key="1">
    <citation type="journal article" date="2013" name="Genome Announc.">
        <title>Draft Genome Sequence of Indibacter alkaliphilus Strain LW1T, Isolated from Lonar Lake, a Haloalkaline Lake in the Buldana District of Maharashtra, India.</title>
        <authorList>
            <person name="Singh A."/>
            <person name="Kumar Jangir P."/>
            <person name="Sharma R."/>
            <person name="Singh A."/>
            <person name="Kumar Pinnaka A."/>
            <person name="Shivaji S."/>
        </authorList>
    </citation>
    <scope>NUCLEOTIDE SEQUENCE [LARGE SCALE GENOMIC DNA]</scope>
    <source>
        <strain evidence="3">CCUG 57479 / KCTC 22604 / LW1</strain>
    </source>
</reference>
<evidence type="ECO:0000256" key="1">
    <source>
        <dbReference type="ARBA" id="ARBA00022679"/>
    </source>
</evidence>
<evidence type="ECO:0000313" key="3">
    <source>
        <dbReference type="Proteomes" id="UP000006073"/>
    </source>
</evidence>
<keyword evidence="3" id="KW-1185">Reference proteome</keyword>
<name>S2E218_INDAL</name>
<keyword evidence="1" id="KW-0808">Transferase</keyword>
<dbReference type="GO" id="GO:0008168">
    <property type="term" value="F:methyltransferase activity"/>
    <property type="evidence" value="ECO:0007669"/>
    <property type="project" value="UniProtKB-KW"/>
</dbReference>
<comment type="caution">
    <text evidence="2">The sequence shown here is derived from an EMBL/GenBank/DDBJ whole genome shotgun (WGS) entry which is preliminary data.</text>
</comment>
<dbReference type="eggNOG" id="COG2227">
    <property type="taxonomic scope" value="Bacteria"/>
</dbReference>
<dbReference type="SUPFAM" id="SSF53335">
    <property type="entry name" value="S-adenosyl-L-methionine-dependent methyltransferases"/>
    <property type="match status" value="1"/>
</dbReference>
<dbReference type="AlphaFoldDB" id="S2E218"/>
<dbReference type="EMBL" id="ALWO02000036">
    <property type="protein sequence ID" value="EOZ96118.1"/>
    <property type="molecule type" value="Genomic_DNA"/>
</dbReference>